<gene>
    <name evidence="3" type="ORF">GCM10023195_87770</name>
</gene>
<evidence type="ECO:0000256" key="1">
    <source>
        <dbReference type="ARBA" id="ARBA00022747"/>
    </source>
</evidence>
<evidence type="ECO:0000313" key="4">
    <source>
        <dbReference type="Proteomes" id="UP001500212"/>
    </source>
</evidence>
<dbReference type="EMBL" id="BAABHJ010000041">
    <property type="protein sequence ID" value="GAA4619416.1"/>
    <property type="molecule type" value="Genomic_DNA"/>
</dbReference>
<accession>A0ABP8U108</accession>
<dbReference type="Gene3D" id="3.40.50.150">
    <property type="entry name" value="Vaccinia Virus protein VP39"/>
    <property type="match status" value="1"/>
</dbReference>
<dbReference type="InterPro" id="IPR002052">
    <property type="entry name" value="DNA_methylase_N6_adenine_CS"/>
</dbReference>
<dbReference type="Pfam" id="PF02384">
    <property type="entry name" value="N6_Mtase"/>
    <property type="match status" value="1"/>
</dbReference>
<dbReference type="PANTHER" id="PTHR42998">
    <property type="entry name" value="TYPE I RESTRICTION ENZYME HINDVIIP M PROTEIN-RELATED"/>
    <property type="match status" value="1"/>
</dbReference>
<dbReference type="InterPro" id="IPR003356">
    <property type="entry name" value="DNA_methylase_A-5"/>
</dbReference>
<keyword evidence="4" id="KW-1185">Reference proteome</keyword>
<sequence length="574" mass="63901">MVDASGRRLSKAEIAKAAGVRRPAVNNWEKRHADFPRPVDEGDRYEVEAMARWLMRRPIPANVLRPGEPAGSTYGERFARSIGLIPQTENPEPAQTSARAAVRSAADSAWEPPRDLLPNLEKWRGEGGDPESYEELLLVLLHLRCHDPRLWGSLVRAARPAAPLPFGTVLARALVEHQQRYPVVRDAVGNVGLKIWTDRQLAEVVRILEDVCAGERRDVPSTMTRAAVVCRALLDGFATDDRVRGGEFHTPDSIVRLAVRLLAPRPGDRVYDPACGDGAFLAGAAARIEERGGTSRSRSFGGQTMSVRSLRMAALNLAIHNLTTVTELRRGSALREDPSRTGKSDVIFANPPFNMRDWSRRDPTDDPRWRRFGPPPRHNANYGWLQYAVAKLSPRGRAAVLMPNTAAVSANTHEHGIRRKMVEQGVVDCLIMLPEQLFRSTPVPVTLWLLRSRPSDDSHHVLFIDARALGIKVDRKHRVLRPEDIDKITETYEEWRRVGPAYTGDAGFAAVASAATIVDRACSLAASRYVTAEPSSDPYAEEKVRRLPEELQKLHRRAAEVDALVDDRVSEVLR</sequence>
<dbReference type="SUPFAM" id="SSF53335">
    <property type="entry name" value="S-adenosyl-L-methionine-dependent methyltransferases"/>
    <property type="match status" value="1"/>
</dbReference>
<reference evidence="4" key="1">
    <citation type="journal article" date="2019" name="Int. J. Syst. Evol. Microbiol.">
        <title>The Global Catalogue of Microorganisms (GCM) 10K type strain sequencing project: providing services to taxonomists for standard genome sequencing and annotation.</title>
        <authorList>
            <consortium name="The Broad Institute Genomics Platform"/>
            <consortium name="The Broad Institute Genome Sequencing Center for Infectious Disease"/>
            <person name="Wu L."/>
            <person name="Ma J."/>
        </authorList>
    </citation>
    <scope>NUCLEOTIDE SEQUENCE [LARGE SCALE GENOMIC DNA]</scope>
    <source>
        <strain evidence="4">JCM 17938</strain>
    </source>
</reference>
<dbReference type="Proteomes" id="UP001500212">
    <property type="component" value="Unassembled WGS sequence"/>
</dbReference>
<evidence type="ECO:0000313" key="3">
    <source>
        <dbReference type="EMBL" id="GAA4619416.1"/>
    </source>
</evidence>
<proteinExistence type="predicted"/>
<feature type="domain" description="DNA methylase adenine-specific" evidence="2">
    <location>
        <begin position="233"/>
        <end position="536"/>
    </location>
</feature>
<keyword evidence="1" id="KW-0680">Restriction system</keyword>
<protein>
    <recommendedName>
        <fullName evidence="2">DNA methylase adenine-specific domain-containing protein</fullName>
    </recommendedName>
</protein>
<evidence type="ECO:0000259" key="2">
    <source>
        <dbReference type="Pfam" id="PF02384"/>
    </source>
</evidence>
<dbReference type="PRINTS" id="PR00507">
    <property type="entry name" value="N12N6MTFRASE"/>
</dbReference>
<comment type="caution">
    <text evidence="3">The sequence shown here is derived from an EMBL/GenBank/DDBJ whole genome shotgun (WGS) entry which is preliminary data.</text>
</comment>
<dbReference type="PANTHER" id="PTHR42998:SF1">
    <property type="entry name" value="TYPE I RESTRICTION ENZYME HINDI METHYLASE SUBUNIT"/>
    <property type="match status" value="1"/>
</dbReference>
<dbReference type="PROSITE" id="PS00092">
    <property type="entry name" value="N6_MTASE"/>
    <property type="match status" value="1"/>
</dbReference>
<name>A0ABP8U108_9ACTN</name>
<dbReference type="InterPro" id="IPR052916">
    <property type="entry name" value="Type-I_RE_MTase_Subunit"/>
</dbReference>
<organism evidence="3 4">
    <name type="scientific">Actinoallomurus liliacearum</name>
    <dbReference type="NCBI Taxonomy" id="1080073"/>
    <lineage>
        <taxon>Bacteria</taxon>
        <taxon>Bacillati</taxon>
        <taxon>Actinomycetota</taxon>
        <taxon>Actinomycetes</taxon>
        <taxon>Streptosporangiales</taxon>
        <taxon>Thermomonosporaceae</taxon>
        <taxon>Actinoallomurus</taxon>
    </lineage>
</organism>
<dbReference type="InterPro" id="IPR029063">
    <property type="entry name" value="SAM-dependent_MTases_sf"/>
</dbReference>